<reference evidence="2 3" key="1">
    <citation type="journal article" date="2023" name="Plants (Basel)">
        <title>Bridging the Gap: Combining Genomics and Transcriptomics Approaches to Understand Stylosanthes scabra, an Orphan Legume from the Brazilian Caatinga.</title>
        <authorList>
            <person name="Ferreira-Neto J.R.C."/>
            <person name="da Silva M.D."/>
            <person name="Binneck E."/>
            <person name="de Melo N.F."/>
            <person name="da Silva R.H."/>
            <person name="de Melo A.L.T.M."/>
            <person name="Pandolfi V."/>
            <person name="Bustamante F.O."/>
            <person name="Brasileiro-Vidal A.C."/>
            <person name="Benko-Iseppon A.M."/>
        </authorList>
    </citation>
    <scope>NUCLEOTIDE SEQUENCE [LARGE SCALE GENOMIC DNA]</scope>
    <source>
        <tissue evidence="2">Leaves</tissue>
    </source>
</reference>
<evidence type="ECO:0000313" key="3">
    <source>
        <dbReference type="Proteomes" id="UP001341840"/>
    </source>
</evidence>
<dbReference type="Proteomes" id="UP001341840">
    <property type="component" value="Unassembled WGS sequence"/>
</dbReference>
<protein>
    <submittedName>
        <fullName evidence="2">Uncharacterized protein</fullName>
    </submittedName>
</protein>
<organism evidence="2 3">
    <name type="scientific">Stylosanthes scabra</name>
    <dbReference type="NCBI Taxonomy" id="79078"/>
    <lineage>
        <taxon>Eukaryota</taxon>
        <taxon>Viridiplantae</taxon>
        <taxon>Streptophyta</taxon>
        <taxon>Embryophyta</taxon>
        <taxon>Tracheophyta</taxon>
        <taxon>Spermatophyta</taxon>
        <taxon>Magnoliopsida</taxon>
        <taxon>eudicotyledons</taxon>
        <taxon>Gunneridae</taxon>
        <taxon>Pentapetalae</taxon>
        <taxon>rosids</taxon>
        <taxon>fabids</taxon>
        <taxon>Fabales</taxon>
        <taxon>Fabaceae</taxon>
        <taxon>Papilionoideae</taxon>
        <taxon>50 kb inversion clade</taxon>
        <taxon>dalbergioids sensu lato</taxon>
        <taxon>Dalbergieae</taxon>
        <taxon>Pterocarpus clade</taxon>
        <taxon>Stylosanthes</taxon>
    </lineage>
</organism>
<keyword evidence="1" id="KW-0472">Membrane</keyword>
<comment type="caution">
    <text evidence="2">The sequence shown here is derived from an EMBL/GenBank/DDBJ whole genome shotgun (WGS) entry which is preliminary data.</text>
</comment>
<keyword evidence="1" id="KW-1133">Transmembrane helix</keyword>
<sequence>MALSKMDQEEGVDITANSLHPGAIVTHILEADLVATIPNVTSHLSVFLFLTETDDALLSGGLIILTVFKRNGKYRRKYLREEIIISQLSSRCELDDSEILSENFESFLATLVSIASRPVVISVKWFFINIKLVPSLFLLAEFITILLIFILLIFSEGTKSRESCPTEASRVLIAIVHSLAISK</sequence>
<accession>A0ABU6XPG3</accession>
<gene>
    <name evidence="2" type="ORF">PIB30_078529</name>
</gene>
<keyword evidence="3" id="KW-1185">Reference proteome</keyword>
<evidence type="ECO:0000256" key="1">
    <source>
        <dbReference type="SAM" id="Phobius"/>
    </source>
</evidence>
<name>A0ABU6XPG3_9FABA</name>
<dbReference type="EMBL" id="JASCZI010212536">
    <property type="protein sequence ID" value="MED6199716.1"/>
    <property type="molecule type" value="Genomic_DNA"/>
</dbReference>
<feature type="transmembrane region" description="Helical" evidence="1">
    <location>
        <begin position="46"/>
        <end position="68"/>
    </location>
</feature>
<proteinExistence type="predicted"/>
<feature type="transmembrane region" description="Helical" evidence="1">
    <location>
        <begin position="133"/>
        <end position="154"/>
    </location>
</feature>
<keyword evidence="1" id="KW-0812">Transmembrane</keyword>
<evidence type="ECO:0000313" key="2">
    <source>
        <dbReference type="EMBL" id="MED6199716.1"/>
    </source>
</evidence>